<organism evidence="8 9">
    <name type="scientific">Kitasatospora indigofera</name>
    <dbReference type="NCBI Taxonomy" id="67307"/>
    <lineage>
        <taxon>Bacteria</taxon>
        <taxon>Bacillati</taxon>
        <taxon>Actinomycetota</taxon>
        <taxon>Actinomycetes</taxon>
        <taxon>Kitasatosporales</taxon>
        <taxon>Streptomycetaceae</taxon>
        <taxon>Kitasatospora</taxon>
    </lineage>
</organism>
<gene>
    <name evidence="8" type="ORF">GCM10018781_50570</name>
</gene>
<evidence type="ECO:0000256" key="4">
    <source>
        <dbReference type="ARBA" id="ARBA00023136"/>
    </source>
</evidence>
<reference evidence="8" key="2">
    <citation type="submission" date="2020-09" db="EMBL/GenBank/DDBJ databases">
        <authorList>
            <person name="Sun Q."/>
            <person name="Ohkuma M."/>
        </authorList>
    </citation>
    <scope>NUCLEOTIDE SEQUENCE</scope>
    <source>
        <strain evidence="8">JCM 4646</strain>
    </source>
</reference>
<dbReference type="PANTHER" id="PTHR23514:SF13">
    <property type="entry name" value="INNER MEMBRANE PROTEIN YBJJ"/>
    <property type="match status" value="1"/>
</dbReference>
<dbReference type="InterPro" id="IPR011701">
    <property type="entry name" value="MFS"/>
</dbReference>
<feature type="transmembrane region" description="Helical" evidence="6">
    <location>
        <begin position="249"/>
        <end position="274"/>
    </location>
</feature>
<protein>
    <submittedName>
        <fullName evidence="8">MFS transporter</fullName>
    </submittedName>
</protein>
<dbReference type="PROSITE" id="PS50850">
    <property type="entry name" value="MFS"/>
    <property type="match status" value="1"/>
</dbReference>
<evidence type="ECO:0000256" key="2">
    <source>
        <dbReference type="ARBA" id="ARBA00022692"/>
    </source>
</evidence>
<feature type="domain" description="Major facilitator superfamily (MFS) profile" evidence="7">
    <location>
        <begin position="15"/>
        <end position="397"/>
    </location>
</feature>
<accession>A0A919G4D1</accession>
<dbReference type="CDD" id="cd17393">
    <property type="entry name" value="MFS_MosC_like"/>
    <property type="match status" value="1"/>
</dbReference>
<evidence type="ECO:0000256" key="6">
    <source>
        <dbReference type="SAM" id="Phobius"/>
    </source>
</evidence>
<feature type="transmembrane region" description="Helical" evidence="6">
    <location>
        <begin position="20"/>
        <end position="39"/>
    </location>
</feature>
<feature type="transmembrane region" description="Helical" evidence="6">
    <location>
        <begin position="171"/>
        <end position="190"/>
    </location>
</feature>
<evidence type="ECO:0000256" key="5">
    <source>
        <dbReference type="SAM" id="MobiDB-lite"/>
    </source>
</evidence>
<reference evidence="8" key="1">
    <citation type="journal article" date="2014" name="Int. J. Syst. Evol. Microbiol.">
        <title>Complete genome sequence of Corynebacterium casei LMG S-19264T (=DSM 44701T), isolated from a smear-ripened cheese.</title>
        <authorList>
            <consortium name="US DOE Joint Genome Institute (JGI-PGF)"/>
            <person name="Walter F."/>
            <person name="Albersmeier A."/>
            <person name="Kalinowski J."/>
            <person name="Ruckert C."/>
        </authorList>
    </citation>
    <scope>NUCLEOTIDE SEQUENCE</scope>
    <source>
        <strain evidence="8">JCM 4646</strain>
    </source>
</reference>
<feature type="transmembrane region" description="Helical" evidence="6">
    <location>
        <begin position="45"/>
        <end position="64"/>
    </location>
</feature>
<feature type="transmembrane region" description="Helical" evidence="6">
    <location>
        <begin position="344"/>
        <end position="365"/>
    </location>
</feature>
<dbReference type="EMBL" id="BNBO01000032">
    <property type="protein sequence ID" value="GHH77313.1"/>
    <property type="molecule type" value="Genomic_DNA"/>
</dbReference>
<dbReference type="Gene3D" id="1.20.1250.20">
    <property type="entry name" value="MFS general substrate transporter like domains"/>
    <property type="match status" value="2"/>
</dbReference>
<feature type="transmembrane region" description="Helical" evidence="6">
    <location>
        <begin position="103"/>
        <end position="123"/>
    </location>
</feature>
<feature type="transmembrane region" description="Helical" evidence="6">
    <location>
        <begin position="371"/>
        <end position="392"/>
    </location>
</feature>
<evidence type="ECO:0000256" key="1">
    <source>
        <dbReference type="ARBA" id="ARBA00004651"/>
    </source>
</evidence>
<dbReference type="SUPFAM" id="SSF103473">
    <property type="entry name" value="MFS general substrate transporter"/>
    <property type="match status" value="1"/>
</dbReference>
<dbReference type="GO" id="GO:0005886">
    <property type="term" value="C:plasma membrane"/>
    <property type="evidence" value="ECO:0007669"/>
    <property type="project" value="UniProtKB-SubCell"/>
</dbReference>
<evidence type="ECO:0000313" key="8">
    <source>
        <dbReference type="EMBL" id="GHH77313.1"/>
    </source>
</evidence>
<keyword evidence="9" id="KW-1185">Reference proteome</keyword>
<feature type="transmembrane region" description="Helical" evidence="6">
    <location>
        <begin position="286"/>
        <end position="305"/>
    </location>
</feature>
<dbReference type="Proteomes" id="UP000617734">
    <property type="component" value="Unassembled WGS sequence"/>
</dbReference>
<keyword evidence="4 6" id="KW-0472">Membrane</keyword>
<evidence type="ECO:0000256" key="3">
    <source>
        <dbReference type="ARBA" id="ARBA00022989"/>
    </source>
</evidence>
<evidence type="ECO:0000313" key="9">
    <source>
        <dbReference type="Proteomes" id="UP000617734"/>
    </source>
</evidence>
<dbReference type="Pfam" id="PF07690">
    <property type="entry name" value="MFS_1"/>
    <property type="match status" value="1"/>
</dbReference>
<feature type="transmembrane region" description="Helical" evidence="6">
    <location>
        <begin position="311"/>
        <end position="332"/>
    </location>
</feature>
<dbReference type="PANTHER" id="PTHR23514">
    <property type="entry name" value="BYPASS OF STOP CODON PROTEIN 6"/>
    <property type="match status" value="1"/>
</dbReference>
<evidence type="ECO:0000259" key="7">
    <source>
        <dbReference type="PROSITE" id="PS50850"/>
    </source>
</evidence>
<keyword evidence="3 6" id="KW-1133">Transmembrane helix</keyword>
<feature type="transmembrane region" description="Helical" evidence="6">
    <location>
        <begin position="220"/>
        <end position="237"/>
    </location>
</feature>
<dbReference type="InterPro" id="IPR051788">
    <property type="entry name" value="MFS_Transporter"/>
</dbReference>
<dbReference type="InterPro" id="IPR036259">
    <property type="entry name" value="MFS_trans_sf"/>
</dbReference>
<name>A0A919G4D1_9ACTN</name>
<feature type="transmembrane region" description="Helical" evidence="6">
    <location>
        <begin position="144"/>
        <end position="165"/>
    </location>
</feature>
<comment type="caution">
    <text evidence="8">The sequence shown here is derived from an EMBL/GenBank/DDBJ whole genome shotgun (WGS) entry which is preliminary data.</text>
</comment>
<comment type="subcellular location">
    <subcellularLocation>
        <location evidence="1">Cell membrane</location>
        <topology evidence="1">Multi-pass membrane protein</topology>
    </subcellularLocation>
</comment>
<dbReference type="AlphaFoldDB" id="A0A919G4D1"/>
<sequence length="435" mass="43294">MFGGMSSTTRSLRAARLSTFGFFALNGFLMGIWVVHIPAVEARAGVSHAVLGWLLLLLGGGAFAGMRATGPLTDRFGARTVVPATAALCSAALVLPGLATGPLALAAALLVFGFGIGCLDVSMNTHAVQVEHGYRRPVMSAFHAVYSVGGVLAALAGARTLSWGWSPAATLAGVSLLGLLAAALAAPALLPPDPAPARDGGDGGPGHPAAGARRRTPSRIWALAALALMLMLSEGVANDWSVLALRDVLGAPAATAAFAYGAFSTAMTLGRLAGDRVAGRFGPVAVVRYGSAVAAVGLTTAALAGSVPLALAGWTLFGIGLSGGVPQLFSAAGHADRDHAGANVSRVAGLGYLGMLAGPAVIGPLTRVMPLNLAFFLPVALCVTAACAASLLRPGPGAPGRDVHRVVPGEAAADGVQAAVPGAGRPATGSVPERR</sequence>
<proteinExistence type="predicted"/>
<feature type="region of interest" description="Disordered" evidence="5">
    <location>
        <begin position="194"/>
        <end position="213"/>
    </location>
</feature>
<dbReference type="GO" id="GO:0022857">
    <property type="term" value="F:transmembrane transporter activity"/>
    <property type="evidence" value="ECO:0007669"/>
    <property type="project" value="InterPro"/>
</dbReference>
<keyword evidence="2 6" id="KW-0812">Transmembrane</keyword>
<dbReference type="InterPro" id="IPR020846">
    <property type="entry name" value="MFS_dom"/>
</dbReference>